<dbReference type="OrthoDB" id="202764at2759"/>
<dbReference type="InterPro" id="IPR016024">
    <property type="entry name" value="ARM-type_fold"/>
</dbReference>
<dbReference type="PANTHER" id="PTHR22998:SF1">
    <property type="entry name" value="NAD(+) HYDROLASE SARM1"/>
    <property type="match status" value="1"/>
</dbReference>
<feature type="compositionally biased region" description="Polar residues" evidence="4">
    <location>
        <begin position="25"/>
        <end position="44"/>
    </location>
</feature>
<keyword evidence="2" id="KW-0963">Cytoplasm</keyword>
<evidence type="ECO:0000256" key="3">
    <source>
        <dbReference type="ARBA" id="ARBA00022737"/>
    </source>
</evidence>
<organism evidence="5 6">
    <name type="scientific">Apolygus lucorum</name>
    <name type="common">Small green plant bug</name>
    <name type="synonym">Lygocoris lucorum</name>
    <dbReference type="NCBI Taxonomy" id="248454"/>
    <lineage>
        <taxon>Eukaryota</taxon>
        <taxon>Metazoa</taxon>
        <taxon>Ecdysozoa</taxon>
        <taxon>Arthropoda</taxon>
        <taxon>Hexapoda</taxon>
        <taxon>Insecta</taxon>
        <taxon>Pterygota</taxon>
        <taxon>Neoptera</taxon>
        <taxon>Paraneoptera</taxon>
        <taxon>Hemiptera</taxon>
        <taxon>Heteroptera</taxon>
        <taxon>Panheteroptera</taxon>
        <taxon>Cimicomorpha</taxon>
        <taxon>Miridae</taxon>
        <taxon>Mirini</taxon>
        <taxon>Apolygus</taxon>
    </lineage>
</organism>
<sequence length="385" mass="42554">MHNESSCLQVTKRWRHRHFGDIPANCTQPSGASNKKTDPQNMENASEDVRNQLKMAFNVLKGAEDAKLRFLPISSILDRMNEIAQETWEAPSNRLELGQAACDVLRSEGVIDFVLNNTNIKGIELSCAKLLKSSLLTEENREYVVNGCLKQAIALADSVSKNCDQEPQCCRAATGIVELLLDYSEKACSEIVDLGGLDIILQGCRKTDVYVLQHCSRAIANLSLYGNGGVFSVMSQKRVPMWLYPLAFYSDIEVKYYALLAATAMYSRGFLAGSERAHILDLIEKFATTQQPTDPALVEQLIRTGHRSSWLKALIPSMASVLPELRMLGSFHFCMEAKVKKCQGDASLFNEIGAIQHLKVVVSNNYPIASGFASEALQLLGENTP</sequence>
<dbReference type="InterPro" id="IPR039184">
    <property type="entry name" value="SARM1"/>
</dbReference>
<keyword evidence="6" id="KW-1185">Reference proteome</keyword>
<evidence type="ECO:0000313" key="6">
    <source>
        <dbReference type="Proteomes" id="UP000466442"/>
    </source>
</evidence>
<evidence type="ECO:0000256" key="4">
    <source>
        <dbReference type="SAM" id="MobiDB-lite"/>
    </source>
</evidence>
<gene>
    <name evidence="5" type="ORF">GE061_017935</name>
</gene>
<dbReference type="GO" id="GO:0034128">
    <property type="term" value="P:negative regulation of MyD88-independent toll-like receptor signaling pathway"/>
    <property type="evidence" value="ECO:0007669"/>
    <property type="project" value="InterPro"/>
</dbReference>
<dbReference type="Gene3D" id="1.25.10.10">
    <property type="entry name" value="Leucine-rich Repeat Variant"/>
    <property type="match status" value="1"/>
</dbReference>
<evidence type="ECO:0000313" key="5">
    <source>
        <dbReference type="EMBL" id="KAF6206699.1"/>
    </source>
</evidence>
<comment type="subcellular location">
    <subcellularLocation>
        <location evidence="1">Cytoplasm</location>
    </subcellularLocation>
</comment>
<accession>A0A8S9XDQ4</accession>
<keyword evidence="3" id="KW-0677">Repeat</keyword>
<protein>
    <recommendedName>
        <fullName evidence="7">Armadillo repeat-containing domain-containing protein</fullName>
    </recommendedName>
</protein>
<dbReference type="GO" id="GO:0035591">
    <property type="term" value="F:signaling adaptor activity"/>
    <property type="evidence" value="ECO:0007669"/>
    <property type="project" value="InterPro"/>
</dbReference>
<proteinExistence type="predicted"/>
<dbReference type="GO" id="GO:0030425">
    <property type="term" value="C:dendrite"/>
    <property type="evidence" value="ECO:0007669"/>
    <property type="project" value="TreeGrafter"/>
</dbReference>
<dbReference type="InterPro" id="IPR011989">
    <property type="entry name" value="ARM-like"/>
</dbReference>
<dbReference type="GO" id="GO:0005737">
    <property type="term" value="C:cytoplasm"/>
    <property type="evidence" value="ECO:0007669"/>
    <property type="project" value="UniProtKB-SubCell"/>
</dbReference>
<dbReference type="AlphaFoldDB" id="A0A8S9XDQ4"/>
<evidence type="ECO:0000256" key="2">
    <source>
        <dbReference type="ARBA" id="ARBA00022490"/>
    </source>
</evidence>
<dbReference type="SUPFAM" id="SSF48371">
    <property type="entry name" value="ARM repeat"/>
    <property type="match status" value="1"/>
</dbReference>
<comment type="caution">
    <text evidence="5">The sequence shown here is derived from an EMBL/GenBank/DDBJ whole genome shotgun (WGS) entry which is preliminary data.</text>
</comment>
<feature type="region of interest" description="Disordered" evidence="4">
    <location>
        <begin position="19"/>
        <end position="45"/>
    </location>
</feature>
<dbReference type="Proteomes" id="UP000466442">
    <property type="component" value="Unassembled WGS sequence"/>
</dbReference>
<reference evidence="5" key="1">
    <citation type="journal article" date="2021" name="Mol. Ecol. Resour.">
        <title>Apolygus lucorum genome provides insights into omnivorousness and mesophyll feeding.</title>
        <authorList>
            <person name="Liu Y."/>
            <person name="Liu H."/>
            <person name="Wang H."/>
            <person name="Huang T."/>
            <person name="Liu B."/>
            <person name="Yang B."/>
            <person name="Yin L."/>
            <person name="Li B."/>
            <person name="Zhang Y."/>
            <person name="Zhang S."/>
            <person name="Jiang F."/>
            <person name="Zhang X."/>
            <person name="Ren Y."/>
            <person name="Wang B."/>
            <person name="Wang S."/>
            <person name="Lu Y."/>
            <person name="Wu K."/>
            <person name="Fan W."/>
            <person name="Wang G."/>
        </authorList>
    </citation>
    <scope>NUCLEOTIDE SEQUENCE</scope>
    <source>
        <strain evidence="5">12Hb</strain>
    </source>
</reference>
<evidence type="ECO:0000256" key="1">
    <source>
        <dbReference type="ARBA" id="ARBA00004496"/>
    </source>
</evidence>
<evidence type="ECO:0008006" key="7">
    <source>
        <dbReference type="Google" id="ProtNLM"/>
    </source>
</evidence>
<dbReference type="GO" id="GO:0048678">
    <property type="term" value="P:response to axon injury"/>
    <property type="evidence" value="ECO:0007669"/>
    <property type="project" value="InterPro"/>
</dbReference>
<name>A0A8S9XDQ4_APOLU</name>
<dbReference type="EMBL" id="WIXP02000008">
    <property type="protein sequence ID" value="KAF6206699.1"/>
    <property type="molecule type" value="Genomic_DNA"/>
</dbReference>
<dbReference type="GO" id="GO:0003953">
    <property type="term" value="F:NAD+ nucleosidase activity"/>
    <property type="evidence" value="ECO:0007669"/>
    <property type="project" value="InterPro"/>
</dbReference>
<dbReference type="PANTHER" id="PTHR22998">
    <property type="entry name" value="SARM1"/>
    <property type="match status" value="1"/>
</dbReference>